<organism evidence="2 3">
    <name type="scientific">Nitrospira defluvii</name>
    <dbReference type="NCBI Taxonomy" id="330214"/>
    <lineage>
        <taxon>Bacteria</taxon>
        <taxon>Pseudomonadati</taxon>
        <taxon>Nitrospirota</taxon>
        <taxon>Nitrospiria</taxon>
        <taxon>Nitrospirales</taxon>
        <taxon>Nitrospiraceae</taxon>
        <taxon>Nitrospira</taxon>
    </lineage>
</organism>
<dbReference type="PANTHER" id="PTHR46112">
    <property type="entry name" value="AMINOPEPTIDASE"/>
    <property type="match status" value="1"/>
</dbReference>
<keyword evidence="2" id="KW-0378">Hydrolase</keyword>
<feature type="domain" description="Peptidase M24" evidence="1">
    <location>
        <begin position="174"/>
        <end position="385"/>
    </location>
</feature>
<gene>
    <name evidence="2" type="ORF">NSPZN2_11063</name>
</gene>
<name>A0ABM8QP62_9BACT</name>
<keyword evidence="2" id="KW-0031">Aminopeptidase</keyword>
<dbReference type="Pfam" id="PF00557">
    <property type="entry name" value="Peptidase_M24"/>
    <property type="match status" value="1"/>
</dbReference>
<evidence type="ECO:0000259" key="1">
    <source>
        <dbReference type="Pfam" id="PF00557"/>
    </source>
</evidence>
<dbReference type="PANTHER" id="PTHR46112:SF3">
    <property type="entry name" value="AMINOPEPTIDASE YPDF"/>
    <property type="match status" value="1"/>
</dbReference>
<keyword evidence="3" id="KW-1185">Reference proteome</keyword>
<dbReference type="GO" id="GO:0004177">
    <property type="term" value="F:aminopeptidase activity"/>
    <property type="evidence" value="ECO:0007669"/>
    <property type="project" value="UniProtKB-KW"/>
</dbReference>
<accession>A0ABM8QP62</accession>
<dbReference type="InterPro" id="IPR000994">
    <property type="entry name" value="Pept_M24"/>
</dbReference>
<dbReference type="Gene3D" id="3.90.230.10">
    <property type="entry name" value="Creatinase/methionine aminopeptidase superfamily"/>
    <property type="match status" value="1"/>
</dbReference>
<reference evidence="2 3" key="1">
    <citation type="submission" date="2021-02" db="EMBL/GenBank/DDBJ databases">
        <authorList>
            <person name="Han P."/>
        </authorList>
    </citation>
    <scope>NUCLEOTIDE SEQUENCE [LARGE SCALE GENOMIC DNA]</scope>
    <source>
        <strain evidence="2">Candidatus Nitrospira sp. ZN2</strain>
    </source>
</reference>
<dbReference type="Proteomes" id="UP000675880">
    <property type="component" value="Unassembled WGS sequence"/>
</dbReference>
<dbReference type="InterPro" id="IPR036005">
    <property type="entry name" value="Creatinase/aminopeptidase-like"/>
</dbReference>
<dbReference type="InterPro" id="IPR050659">
    <property type="entry name" value="Peptidase_M24B"/>
</dbReference>
<keyword evidence="2" id="KW-0645">Protease</keyword>
<evidence type="ECO:0000313" key="2">
    <source>
        <dbReference type="EMBL" id="CAE6707759.1"/>
    </source>
</evidence>
<dbReference type="SUPFAM" id="SSF55920">
    <property type="entry name" value="Creatinase/aminopeptidase"/>
    <property type="match status" value="1"/>
</dbReference>
<protein>
    <submittedName>
        <fullName evidence="2">Aminopeptidase YpdF (MP-, MA-, MS-, AP-, NP-specific)</fullName>
    </submittedName>
</protein>
<proteinExistence type="predicted"/>
<evidence type="ECO:0000313" key="3">
    <source>
        <dbReference type="Proteomes" id="UP000675880"/>
    </source>
</evidence>
<comment type="caution">
    <text evidence="2">The sequence shown here is derived from an EMBL/GenBank/DDBJ whole genome shotgun (WGS) entry which is preliminary data.</text>
</comment>
<dbReference type="EMBL" id="CAJNBJ010000001">
    <property type="protein sequence ID" value="CAE6707759.1"/>
    <property type="molecule type" value="Genomic_DNA"/>
</dbReference>
<sequence length="409" mass="45451">MMRLMDTHSLSHAQVSRIQQAIRKQPGLDGWLFYDFRHLDPIAYRVLLLDPSLHVTRRWYYWVPAVGRPVKVQHRIEPHVLERLPGDLQLYVSWREQHAALKSLLQSAKRIAMQYSPMNAIPYLSRVDAGTIELIRGFGVEVVTSADLVQQFEAVWDESQLASHQVAAEGLRAIVDEAFGFVGASLAAGRALTEYGLQQYILSRMQAHGLVTSSPPIAAVNAHSADPHYGPLPEGSAPIRAGDLVLIDLWAKQPCAGAVYADITWTGFVGQTVPVRQQEIFQIVRRARDAAVGFVQGRVRDGVFPFGWEVDNVCRQVVCDAGYEKYFLHRTGHSIGEEVHGNGANIDSLETQDARRLLPGTCFSIEPGIYLRDEFGIRSELDVYLSACDAIVYGQPVQTELIAISPAAK</sequence>